<dbReference type="EMBL" id="CAJVCH010193307">
    <property type="protein sequence ID" value="CAG7730382.1"/>
    <property type="molecule type" value="Genomic_DNA"/>
</dbReference>
<dbReference type="AlphaFoldDB" id="A0A8J2P8S3"/>
<reference evidence="1" key="1">
    <citation type="submission" date="2021-06" db="EMBL/GenBank/DDBJ databases">
        <authorList>
            <person name="Hodson N. C."/>
            <person name="Mongue J. A."/>
            <person name="Jaron S. K."/>
        </authorList>
    </citation>
    <scope>NUCLEOTIDE SEQUENCE</scope>
</reference>
<name>A0A8J2P8S3_9HEXA</name>
<proteinExistence type="predicted"/>
<evidence type="ECO:0000313" key="1">
    <source>
        <dbReference type="EMBL" id="CAG7730382.1"/>
    </source>
</evidence>
<protein>
    <submittedName>
        <fullName evidence="1">Uncharacterized protein</fullName>
    </submittedName>
</protein>
<organism evidence="1 2">
    <name type="scientific">Allacma fusca</name>
    <dbReference type="NCBI Taxonomy" id="39272"/>
    <lineage>
        <taxon>Eukaryota</taxon>
        <taxon>Metazoa</taxon>
        <taxon>Ecdysozoa</taxon>
        <taxon>Arthropoda</taxon>
        <taxon>Hexapoda</taxon>
        <taxon>Collembola</taxon>
        <taxon>Symphypleona</taxon>
        <taxon>Sminthuridae</taxon>
        <taxon>Allacma</taxon>
    </lineage>
</organism>
<accession>A0A8J2P8S3</accession>
<keyword evidence="2" id="KW-1185">Reference proteome</keyword>
<evidence type="ECO:0000313" key="2">
    <source>
        <dbReference type="Proteomes" id="UP000708208"/>
    </source>
</evidence>
<sequence>MVLLIFLRYKDKDSVHPKTIKRRQASSASESEGYLTDFHTYADESELEFQNTDTVWAVQWKSSSQGASYNLVRKYQVDEPVFILTPGSSDEIVPTKTQMQKHKREPCTDGTIQDYII</sequence>
<comment type="caution">
    <text evidence="1">The sequence shown here is derived from an EMBL/GenBank/DDBJ whole genome shotgun (WGS) entry which is preliminary data.</text>
</comment>
<dbReference type="Proteomes" id="UP000708208">
    <property type="component" value="Unassembled WGS sequence"/>
</dbReference>
<gene>
    <name evidence="1" type="ORF">AFUS01_LOCUS19030</name>
</gene>